<dbReference type="EMBL" id="CAEZUL010000050">
    <property type="protein sequence ID" value="CAB4598409.1"/>
    <property type="molecule type" value="Genomic_DNA"/>
</dbReference>
<name>A0A6J6GF14_9ZZZZ</name>
<dbReference type="Pfam" id="PF02609">
    <property type="entry name" value="Exonuc_VII_S"/>
    <property type="match status" value="1"/>
</dbReference>
<dbReference type="GO" id="GO:0008855">
    <property type="term" value="F:exodeoxyribonuclease VII activity"/>
    <property type="evidence" value="ECO:0007669"/>
    <property type="project" value="InterPro"/>
</dbReference>
<evidence type="ECO:0000313" key="4">
    <source>
        <dbReference type="EMBL" id="CAB4598409.1"/>
    </source>
</evidence>
<evidence type="ECO:0000256" key="1">
    <source>
        <dbReference type="ARBA" id="ARBA00022490"/>
    </source>
</evidence>
<reference evidence="4" key="1">
    <citation type="submission" date="2020-05" db="EMBL/GenBank/DDBJ databases">
        <authorList>
            <person name="Chiriac C."/>
            <person name="Salcher M."/>
            <person name="Ghai R."/>
            <person name="Kavagutti S V."/>
        </authorList>
    </citation>
    <scope>NUCLEOTIDE SEQUENCE</scope>
</reference>
<keyword evidence="3" id="KW-0378">Hydrolase</keyword>
<accession>A0A6J6GF14</accession>
<gene>
    <name evidence="4" type="ORF">UFOPK1808_00595</name>
</gene>
<keyword evidence="2" id="KW-0540">Nuclease</keyword>
<dbReference type="AlphaFoldDB" id="A0A6J6GF14"/>
<protein>
    <submittedName>
        <fullName evidence="4">Unannotated protein</fullName>
    </submittedName>
</protein>
<keyword evidence="1" id="KW-0963">Cytoplasm</keyword>
<sequence length="88" mass="9783">MAAKKTTQTAPAGYAEAMREIESILSELDSSSIDVDVLATKVERASFLITWCNERITAAQLTVDTLVADIDFEEDSDDDEYEDEDDDE</sequence>
<organism evidence="4">
    <name type="scientific">freshwater metagenome</name>
    <dbReference type="NCBI Taxonomy" id="449393"/>
    <lineage>
        <taxon>unclassified sequences</taxon>
        <taxon>metagenomes</taxon>
        <taxon>ecological metagenomes</taxon>
    </lineage>
</organism>
<proteinExistence type="predicted"/>
<dbReference type="GO" id="GO:0006308">
    <property type="term" value="P:DNA catabolic process"/>
    <property type="evidence" value="ECO:0007669"/>
    <property type="project" value="InterPro"/>
</dbReference>
<dbReference type="NCBIfam" id="TIGR01280">
    <property type="entry name" value="xseB"/>
    <property type="match status" value="1"/>
</dbReference>
<evidence type="ECO:0000256" key="2">
    <source>
        <dbReference type="ARBA" id="ARBA00022722"/>
    </source>
</evidence>
<dbReference type="Gene3D" id="1.10.287.1040">
    <property type="entry name" value="Exonuclease VII, small subunit"/>
    <property type="match status" value="1"/>
</dbReference>
<dbReference type="GO" id="GO:0009318">
    <property type="term" value="C:exodeoxyribonuclease VII complex"/>
    <property type="evidence" value="ECO:0007669"/>
    <property type="project" value="InterPro"/>
</dbReference>
<dbReference type="InterPro" id="IPR003761">
    <property type="entry name" value="Exonuc_VII_S"/>
</dbReference>
<dbReference type="SUPFAM" id="SSF116842">
    <property type="entry name" value="XseB-like"/>
    <property type="match status" value="1"/>
</dbReference>
<dbReference type="InterPro" id="IPR037004">
    <property type="entry name" value="Exonuc_VII_ssu_sf"/>
</dbReference>
<evidence type="ECO:0000256" key="3">
    <source>
        <dbReference type="ARBA" id="ARBA00022801"/>
    </source>
</evidence>